<evidence type="ECO:0000259" key="5">
    <source>
        <dbReference type="PROSITE" id="PS50977"/>
    </source>
</evidence>
<dbReference type="SUPFAM" id="SSF46689">
    <property type="entry name" value="Homeodomain-like"/>
    <property type="match status" value="1"/>
</dbReference>
<dbReference type="Proteomes" id="UP000003704">
    <property type="component" value="Unassembled WGS sequence"/>
</dbReference>
<name>I8T9V5_9GAMM</name>
<evidence type="ECO:0000256" key="4">
    <source>
        <dbReference type="PROSITE-ProRule" id="PRU00335"/>
    </source>
</evidence>
<evidence type="ECO:0000313" key="7">
    <source>
        <dbReference type="Proteomes" id="UP000003704"/>
    </source>
</evidence>
<protein>
    <recommendedName>
        <fullName evidence="5">HTH tetR-type domain-containing protein</fullName>
    </recommendedName>
</protein>
<dbReference type="GO" id="GO:0000976">
    <property type="term" value="F:transcription cis-regulatory region binding"/>
    <property type="evidence" value="ECO:0007669"/>
    <property type="project" value="TreeGrafter"/>
</dbReference>
<accession>I8T9V5</accession>
<dbReference type="Pfam" id="PF00440">
    <property type="entry name" value="TetR_N"/>
    <property type="match status" value="1"/>
</dbReference>
<sequence>MGTRERRQRDFEQREQLFIDAARELIREDGLLNLQMARVAERCEYAVGTLYQHFESKEDLVLELANIEISSHADMVRRAVAWNGNSRERIFAMTVADMIFMASKPEHFGLIQYALCEVVWRAASAARRQRMLEAQTPLVELTVRVVAGAAAGGELNLRGQTPAEVAAAIWAQTIGMHNMAHADGAMDVFAVDNPYRLMCRHIQALLNGLEWKPYVDPADGQALDALIDRIRNEVFHDCCAPA</sequence>
<keyword evidence="2 4" id="KW-0238">DNA-binding</keyword>
<dbReference type="InterPro" id="IPR009057">
    <property type="entry name" value="Homeodomain-like_sf"/>
</dbReference>
<dbReference type="PANTHER" id="PTHR30055:SF234">
    <property type="entry name" value="HTH-TYPE TRANSCRIPTIONAL REGULATOR BETI"/>
    <property type="match status" value="1"/>
</dbReference>
<comment type="caution">
    <text evidence="6">The sequence shown here is derived from an EMBL/GenBank/DDBJ whole genome shotgun (WGS) entry which is preliminary data.</text>
</comment>
<dbReference type="OrthoDB" id="63332at2"/>
<dbReference type="PANTHER" id="PTHR30055">
    <property type="entry name" value="HTH-TYPE TRANSCRIPTIONAL REGULATOR RUTR"/>
    <property type="match status" value="1"/>
</dbReference>
<dbReference type="GO" id="GO:0003700">
    <property type="term" value="F:DNA-binding transcription factor activity"/>
    <property type="evidence" value="ECO:0007669"/>
    <property type="project" value="TreeGrafter"/>
</dbReference>
<dbReference type="STRING" id="1172194.WQQ_07600"/>
<evidence type="ECO:0000256" key="1">
    <source>
        <dbReference type="ARBA" id="ARBA00023015"/>
    </source>
</evidence>
<dbReference type="AlphaFoldDB" id="I8T9V5"/>
<feature type="DNA-binding region" description="H-T-H motif" evidence="4">
    <location>
        <begin position="35"/>
        <end position="54"/>
    </location>
</feature>
<proteinExistence type="predicted"/>
<feature type="domain" description="HTH tetR-type" evidence="5">
    <location>
        <begin position="12"/>
        <end position="72"/>
    </location>
</feature>
<dbReference type="Gene3D" id="1.10.10.60">
    <property type="entry name" value="Homeodomain-like"/>
    <property type="match status" value="1"/>
</dbReference>
<dbReference type="InterPro" id="IPR001647">
    <property type="entry name" value="HTH_TetR"/>
</dbReference>
<dbReference type="EMBL" id="AKGD01000001">
    <property type="protein sequence ID" value="EIT70623.1"/>
    <property type="molecule type" value="Genomic_DNA"/>
</dbReference>
<dbReference type="PROSITE" id="PS50977">
    <property type="entry name" value="HTH_TETR_2"/>
    <property type="match status" value="1"/>
</dbReference>
<dbReference type="InterPro" id="IPR050109">
    <property type="entry name" value="HTH-type_TetR-like_transc_reg"/>
</dbReference>
<keyword evidence="7" id="KW-1185">Reference proteome</keyword>
<dbReference type="Gene3D" id="1.10.357.10">
    <property type="entry name" value="Tetracycline Repressor, domain 2"/>
    <property type="match status" value="1"/>
</dbReference>
<keyword evidence="1" id="KW-0805">Transcription regulation</keyword>
<reference evidence="6 7" key="1">
    <citation type="journal article" date="2012" name="J. Bacteriol.">
        <title>Genome Sequence of n-Alkane-Degrading Hydrocarboniphaga effusa Strain AP103T (ATCC BAA-332T).</title>
        <authorList>
            <person name="Chang H.K."/>
            <person name="Zylstra G.J."/>
            <person name="Chae J.C."/>
        </authorList>
    </citation>
    <scope>NUCLEOTIDE SEQUENCE [LARGE SCALE GENOMIC DNA]</scope>
    <source>
        <strain evidence="6 7">AP103</strain>
    </source>
</reference>
<evidence type="ECO:0000256" key="2">
    <source>
        <dbReference type="ARBA" id="ARBA00023125"/>
    </source>
</evidence>
<dbReference type="PRINTS" id="PR00455">
    <property type="entry name" value="HTHTETR"/>
</dbReference>
<gene>
    <name evidence="6" type="ORF">WQQ_07600</name>
</gene>
<organism evidence="6 7">
    <name type="scientific">Hydrocarboniphaga effusa AP103</name>
    <dbReference type="NCBI Taxonomy" id="1172194"/>
    <lineage>
        <taxon>Bacteria</taxon>
        <taxon>Pseudomonadati</taxon>
        <taxon>Pseudomonadota</taxon>
        <taxon>Gammaproteobacteria</taxon>
        <taxon>Nevskiales</taxon>
        <taxon>Nevskiaceae</taxon>
        <taxon>Hydrocarboniphaga</taxon>
    </lineage>
</organism>
<keyword evidence="3" id="KW-0804">Transcription</keyword>
<evidence type="ECO:0000313" key="6">
    <source>
        <dbReference type="EMBL" id="EIT70623.1"/>
    </source>
</evidence>
<evidence type="ECO:0000256" key="3">
    <source>
        <dbReference type="ARBA" id="ARBA00023163"/>
    </source>
</evidence>